<dbReference type="Proteomes" id="UP001210678">
    <property type="component" value="Unassembled WGS sequence"/>
</dbReference>
<proteinExistence type="predicted"/>
<sequence length="137" mass="15469">MSIRLIRPEMPDFPAHCEIIKPAFDGAPYPKLEHSDIVERVQGHHASFYHFKGDGFSVRIIGQVTNDGYLLIISVGHGLAKCMPTLIDVVKKAGHKRLICHTYKKGMRRIYRMIGASEIERIEHKGGIVETIHALEI</sequence>
<organism evidence="1 2">
    <name type="scientific">Vibrio algarum</name>
    <dbReference type="NCBI Taxonomy" id="3020714"/>
    <lineage>
        <taxon>Bacteria</taxon>
        <taxon>Pseudomonadati</taxon>
        <taxon>Pseudomonadota</taxon>
        <taxon>Gammaproteobacteria</taxon>
        <taxon>Vibrionales</taxon>
        <taxon>Vibrionaceae</taxon>
        <taxon>Vibrio</taxon>
    </lineage>
</organism>
<evidence type="ECO:0000313" key="2">
    <source>
        <dbReference type="Proteomes" id="UP001210678"/>
    </source>
</evidence>
<evidence type="ECO:0000313" key="1">
    <source>
        <dbReference type="EMBL" id="MDB1122837.1"/>
    </source>
</evidence>
<dbReference type="EMBL" id="JAQLOI010000001">
    <property type="protein sequence ID" value="MDB1122837.1"/>
    <property type="molecule type" value="Genomic_DNA"/>
</dbReference>
<comment type="caution">
    <text evidence="1">The sequence shown here is derived from an EMBL/GenBank/DDBJ whole genome shotgun (WGS) entry which is preliminary data.</text>
</comment>
<gene>
    <name evidence="1" type="ORF">PGX00_03650</name>
</gene>
<name>A0ABT4YN58_9VIBR</name>
<accession>A0ABT4YN58</accession>
<protein>
    <submittedName>
        <fullName evidence="1">Uncharacterized protein</fullName>
    </submittedName>
</protein>
<keyword evidence="2" id="KW-1185">Reference proteome</keyword>
<reference evidence="1 2" key="1">
    <citation type="submission" date="2023-01" db="EMBL/GenBank/DDBJ databases">
        <title>Vibrio sp. KJ40-1 sp.nov, isolated from marine algae.</title>
        <authorList>
            <person name="Butt M."/>
            <person name="Kim J.M.J."/>
            <person name="Jeon C.O.C."/>
        </authorList>
    </citation>
    <scope>NUCLEOTIDE SEQUENCE [LARGE SCALE GENOMIC DNA]</scope>
    <source>
        <strain evidence="1 2">KJ40-1</strain>
    </source>
</reference>
<dbReference type="RefSeq" id="WP_272132982.1">
    <property type="nucleotide sequence ID" value="NZ_JAQLOI010000001.1"/>
</dbReference>